<comment type="caution">
    <text evidence="4">The sequence shown here is derived from an EMBL/GenBank/DDBJ whole genome shotgun (WGS) entry which is preliminary data.</text>
</comment>
<dbReference type="Pfam" id="PF01990">
    <property type="entry name" value="ATP-synt_F"/>
    <property type="match status" value="1"/>
</dbReference>
<dbReference type="GO" id="GO:0016787">
    <property type="term" value="F:hydrolase activity"/>
    <property type="evidence" value="ECO:0007669"/>
    <property type="project" value="UniProtKB-KW"/>
</dbReference>
<organism evidence="4 6">
    <name type="scientific">Solemya velum gill symbiont</name>
    <dbReference type="NCBI Taxonomy" id="2340"/>
    <lineage>
        <taxon>Bacteria</taxon>
        <taxon>Pseudomonadati</taxon>
        <taxon>Pseudomonadota</taxon>
        <taxon>Gammaproteobacteria</taxon>
        <taxon>sulfur-oxidizing symbionts</taxon>
    </lineage>
</organism>
<evidence type="ECO:0000256" key="1">
    <source>
        <dbReference type="ARBA" id="ARBA00010148"/>
    </source>
</evidence>
<reference evidence="4 6" key="1">
    <citation type="journal article" date="2014" name="BMC Genomics">
        <title>The genome of the intracellular bacterium of the coastal bivalve, Solemya velum: a blueprint for thriving in and out of symbiosis.</title>
        <authorList>
            <person name="Dmytrenko O."/>
            <person name="Russell S.L."/>
            <person name="Loo W.T."/>
            <person name="Fontanez K.M."/>
            <person name="Liao L."/>
            <person name="Roeselers G."/>
            <person name="Sharma R."/>
            <person name="Stewart F.J."/>
            <person name="Newton I.L."/>
            <person name="Woyke T."/>
            <person name="Wu D."/>
            <person name="Lang J.M."/>
            <person name="Eisen J.A."/>
            <person name="Cavanaugh C.M."/>
        </authorList>
    </citation>
    <scope>NUCLEOTIDE SEQUENCE [LARGE SCALE GENOMIC DNA]</scope>
    <source>
        <strain evidence="4 6">WH</strain>
    </source>
</reference>
<sequence length="99" mass="10847">MQSEVLFIGDEVTAAGFRLAGVTVMTPEKEKLNEVLAQVCEHASLILVTAEFIESLDSQLQQEYMMKVSPMIVVIADINNGVPVTDLAVQVRRTLGILE</sequence>
<dbReference type="STRING" id="2340.JV46_14310"/>
<keyword evidence="3" id="KW-0406">Ion transport</keyword>
<dbReference type="eggNOG" id="COG1436">
    <property type="taxonomic scope" value="Bacteria"/>
</dbReference>
<proteinExistence type="inferred from homology"/>
<dbReference type="Proteomes" id="UP000190962">
    <property type="component" value="Unassembled WGS sequence"/>
</dbReference>
<comment type="similarity">
    <text evidence="1">Belongs to the V-ATPase F subunit family.</text>
</comment>
<dbReference type="Proteomes" id="UP000030856">
    <property type="component" value="Unassembled WGS sequence"/>
</dbReference>
<keyword evidence="2" id="KW-0813">Transport</keyword>
<evidence type="ECO:0000256" key="2">
    <source>
        <dbReference type="ARBA" id="ARBA00022448"/>
    </source>
</evidence>
<reference evidence="5 7" key="2">
    <citation type="submission" date="2016-11" db="EMBL/GenBank/DDBJ databases">
        <title>Mixed transmission modes and dynamic genome evolution in an obligate animal-bacterial symbiosis.</title>
        <authorList>
            <person name="Russell S.L."/>
            <person name="Corbett-Detig R.B."/>
            <person name="Cavanaugh C.M."/>
        </authorList>
    </citation>
    <scope>NUCLEOTIDE SEQUENCE [LARGE SCALE GENOMIC DNA]</scope>
    <source>
        <strain evidence="5">MA-KB16</strain>
    </source>
</reference>
<dbReference type="EMBL" id="MPNX01000012">
    <property type="protein sequence ID" value="OOY34705.1"/>
    <property type="molecule type" value="Genomic_DNA"/>
</dbReference>
<dbReference type="EMBL" id="JRAA01000001">
    <property type="protein sequence ID" value="KHF26070.1"/>
    <property type="molecule type" value="Genomic_DNA"/>
</dbReference>
<name>A0A0B0HAE9_SOVGS</name>
<gene>
    <name evidence="4" type="primary">atpA0F</name>
    <name evidence="5" type="ORF">BOV88_08870</name>
    <name evidence="4" type="ORF">JV46_14310</name>
</gene>
<dbReference type="InterPro" id="IPR008218">
    <property type="entry name" value="ATPase_V1-cplx_f_g_su"/>
</dbReference>
<protein>
    <submittedName>
        <fullName evidence="4">A0A1-type ATP synthase, A0 subunit F</fullName>
        <ecNumber evidence="4">3.6.3.15</ecNumber>
    </submittedName>
</protein>
<accession>A0A0B0HAE9</accession>
<dbReference type="InterPro" id="IPR036906">
    <property type="entry name" value="ATPase_V1_fsu_sf"/>
</dbReference>
<dbReference type="OrthoDB" id="8481801at2"/>
<dbReference type="GeneID" id="86992137"/>
<dbReference type="SUPFAM" id="SSF159468">
    <property type="entry name" value="AtpF-like"/>
    <property type="match status" value="1"/>
</dbReference>
<dbReference type="Gene3D" id="3.40.50.10580">
    <property type="entry name" value="ATPase, V1 complex, subunit F"/>
    <property type="match status" value="1"/>
</dbReference>
<dbReference type="EC" id="3.6.3.15" evidence="4"/>
<dbReference type="RefSeq" id="WP_043115788.1">
    <property type="nucleotide sequence ID" value="NZ_JRAA01000001.1"/>
</dbReference>
<keyword evidence="4" id="KW-0378">Hydrolase</keyword>
<evidence type="ECO:0000313" key="5">
    <source>
        <dbReference type="EMBL" id="OOY34705.1"/>
    </source>
</evidence>
<evidence type="ECO:0000313" key="4">
    <source>
        <dbReference type="EMBL" id="KHF26070.1"/>
    </source>
</evidence>
<evidence type="ECO:0000313" key="7">
    <source>
        <dbReference type="Proteomes" id="UP000190962"/>
    </source>
</evidence>
<dbReference type="AlphaFoldDB" id="A0A0B0HAE9"/>
<keyword evidence="6" id="KW-1185">Reference proteome</keyword>
<dbReference type="GO" id="GO:0046961">
    <property type="term" value="F:proton-transporting ATPase activity, rotational mechanism"/>
    <property type="evidence" value="ECO:0007669"/>
    <property type="project" value="InterPro"/>
</dbReference>
<evidence type="ECO:0000313" key="6">
    <source>
        <dbReference type="Proteomes" id="UP000030856"/>
    </source>
</evidence>
<evidence type="ECO:0000256" key="3">
    <source>
        <dbReference type="ARBA" id="ARBA00023065"/>
    </source>
</evidence>